<evidence type="ECO:0000256" key="1">
    <source>
        <dbReference type="ARBA" id="ARBA00005964"/>
    </source>
</evidence>
<dbReference type="Pfam" id="PF00135">
    <property type="entry name" value="COesterase"/>
    <property type="match status" value="1"/>
</dbReference>
<dbReference type="InterPro" id="IPR002018">
    <property type="entry name" value="CarbesteraseB"/>
</dbReference>
<comment type="caution">
    <text evidence="4">The sequence shown here is derived from an EMBL/GenBank/DDBJ whole genome shotgun (WGS) entry which is preliminary data.</text>
</comment>
<gene>
    <name evidence="4" type="primary">NLGN3_0</name>
    <name evidence="4" type="ORF">CEXT_358731</name>
</gene>
<comment type="similarity">
    <text evidence="1">Belongs to the type-B carboxylesterase/lipase family.</text>
</comment>
<feature type="domain" description="Carboxylesterase type B" evidence="3">
    <location>
        <begin position="17"/>
        <end position="75"/>
    </location>
</feature>
<dbReference type="InterPro" id="IPR051093">
    <property type="entry name" value="Neuroligin/BSAL"/>
</dbReference>
<evidence type="ECO:0000313" key="5">
    <source>
        <dbReference type="Proteomes" id="UP001054945"/>
    </source>
</evidence>
<reference evidence="4 5" key="1">
    <citation type="submission" date="2021-06" db="EMBL/GenBank/DDBJ databases">
        <title>Caerostris extrusa draft genome.</title>
        <authorList>
            <person name="Kono N."/>
            <person name="Arakawa K."/>
        </authorList>
    </citation>
    <scope>NUCLEOTIDE SEQUENCE [LARGE SCALE GENOMIC DNA]</scope>
</reference>
<organism evidence="4 5">
    <name type="scientific">Caerostris extrusa</name>
    <name type="common">Bark spider</name>
    <name type="synonym">Caerostris bankana</name>
    <dbReference type="NCBI Taxonomy" id="172846"/>
    <lineage>
        <taxon>Eukaryota</taxon>
        <taxon>Metazoa</taxon>
        <taxon>Ecdysozoa</taxon>
        <taxon>Arthropoda</taxon>
        <taxon>Chelicerata</taxon>
        <taxon>Arachnida</taxon>
        <taxon>Araneae</taxon>
        <taxon>Araneomorphae</taxon>
        <taxon>Entelegynae</taxon>
        <taxon>Araneoidea</taxon>
        <taxon>Araneidae</taxon>
        <taxon>Caerostris</taxon>
    </lineage>
</organism>
<dbReference type="AlphaFoldDB" id="A0AAV4Y3Z9"/>
<dbReference type="Gene3D" id="3.40.50.1820">
    <property type="entry name" value="alpha/beta hydrolase"/>
    <property type="match status" value="1"/>
</dbReference>
<protein>
    <submittedName>
        <fullName evidence="4">Neuroligin-3</fullName>
    </submittedName>
</protein>
<proteinExistence type="inferred from homology"/>
<dbReference type="SUPFAM" id="SSF53474">
    <property type="entry name" value="alpha/beta-Hydrolases"/>
    <property type="match status" value="1"/>
</dbReference>
<accession>A0AAV4Y3Z9</accession>
<dbReference type="Proteomes" id="UP001054945">
    <property type="component" value="Unassembled WGS sequence"/>
</dbReference>
<evidence type="ECO:0000313" key="4">
    <source>
        <dbReference type="EMBL" id="GIZ00681.1"/>
    </source>
</evidence>
<dbReference type="InterPro" id="IPR029058">
    <property type="entry name" value="AB_hydrolase_fold"/>
</dbReference>
<evidence type="ECO:0000259" key="3">
    <source>
        <dbReference type="Pfam" id="PF00135"/>
    </source>
</evidence>
<name>A0AAV4Y3Z9_CAEEX</name>
<keyword evidence="2" id="KW-0325">Glycoprotein</keyword>
<evidence type="ECO:0000256" key="2">
    <source>
        <dbReference type="ARBA" id="ARBA00023180"/>
    </source>
</evidence>
<dbReference type="EMBL" id="BPLR01018575">
    <property type="protein sequence ID" value="GIZ00681.1"/>
    <property type="molecule type" value="Genomic_DNA"/>
</dbReference>
<dbReference type="PANTHER" id="PTHR43903">
    <property type="entry name" value="NEUROLIGIN"/>
    <property type="match status" value="1"/>
</dbReference>
<keyword evidence="5" id="KW-1185">Reference proteome</keyword>
<sequence length="91" mass="10290">MNHLREEKRPVINISLEGLFQRVILQSGSAFSPWALAHESMTFTRHVARKLACPVLDHPALVRCMRQRPLSEIMRGPADGSCLLNCIWSHG</sequence>